<dbReference type="Pfam" id="PF00596">
    <property type="entry name" value="Aldolase_II"/>
    <property type="match status" value="1"/>
</dbReference>
<reference evidence="8 9" key="1">
    <citation type="submission" date="2021-06" db="EMBL/GenBank/DDBJ databases">
        <authorList>
            <person name="Lee D.H."/>
        </authorList>
    </citation>
    <scope>NUCLEOTIDE SEQUENCE [LARGE SCALE GENOMIC DNA]</scope>
    <source>
        <strain evidence="8 9">MMS21-HV4-11</strain>
    </source>
</reference>
<evidence type="ECO:0000256" key="5">
    <source>
        <dbReference type="ARBA" id="ARBA00023239"/>
    </source>
</evidence>
<evidence type="ECO:0000313" key="9">
    <source>
        <dbReference type="Proteomes" id="UP000727907"/>
    </source>
</evidence>
<keyword evidence="6" id="KW-0119">Carbohydrate metabolism</keyword>
<dbReference type="EMBL" id="JAHOPB010000001">
    <property type="protein sequence ID" value="MBU8875372.1"/>
    <property type="molecule type" value="Genomic_DNA"/>
</dbReference>
<dbReference type="InterPro" id="IPR050197">
    <property type="entry name" value="Aldolase_class_II_sugar_metab"/>
</dbReference>
<evidence type="ECO:0000259" key="7">
    <source>
        <dbReference type="SMART" id="SM01007"/>
    </source>
</evidence>
<dbReference type="EC" id="4.1.2.-" evidence="8"/>
<evidence type="ECO:0000256" key="3">
    <source>
        <dbReference type="ARBA" id="ARBA00022723"/>
    </source>
</evidence>
<evidence type="ECO:0000256" key="4">
    <source>
        <dbReference type="ARBA" id="ARBA00022833"/>
    </source>
</evidence>
<dbReference type="NCBIfam" id="NF043034">
    <property type="entry name" value="OxoTetrPhDc"/>
    <property type="match status" value="1"/>
</dbReference>
<dbReference type="PANTHER" id="PTHR22789:SF0">
    <property type="entry name" value="3-OXO-TETRONATE 4-PHOSPHATE DECARBOXYLASE-RELATED"/>
    <property type="match status" value="1"/>
</dbReference>
<evidence type="ECO:0000256" key="1">
    <source>
        <dbReference type="ARBA" id="ARBA00001947"/>
    </source>
</evidence>
<gene>
    <name evidence="8" type="ORF">KQ910_16480</name>
</gene>
<dbReference type="PANTHER" id="PTHR22789">
    <property type="entry name" value="FUCULOSE PHOSPHATE ALDOLASE"/>
    <property type="match status" value="1"/>
</dbReference>
<evidence type="ECO:0000313" key="8">
    <source>
        <dbReference type="EMBL" id="MBU8875372.1"/>
    </source>
</evidence>
<proteinExistence type="inferred from homology"/>
<dbReference type="GO" id="GO:0016829">
    <property type="term" value="F:lyase activity"/>
    <property type="evidence" value="ECO:0007669"/>
    <property type="project" value="UniProtKB-KW"/>
</dbReference>
<keyword evidence="3" id="KW-0479">Metal-binding</keyword>
<dbReference type="RefSeq" id="WP_216962493.1">
    <property type="nucleotide sequence ID" value="NZ_JAHOPB010000001.1"/>
</dbReference>
<name>A0ABS6INR0_9HYPH</name>
<evidence type="ECO:0000256" key="2">
    <source>
        <dbReference type="ARBA" id="ARBA00010037"/>
    </source>
</evidence>
<dbReference type="NCBIfam" id="NF006000">
    <property type="entry name" value="PRK08130.1"/>
    <property type="match status" value="1"/>
</dbReference>
<evidence type="ECO:0000256" key="6">
    <source>
        <dbReference type="ARBA" id="ARBA00023277"/>
    </source>
</evidence>
<dbReference type="Proteomes" id="UP000727907">
    <property type="component" value="Unassembled WGS sequence"/>
</dbReference>
<dbReference type="InterPro" id="IPR050013">
    <property type="entry name" value="OtnC"/>
</dbReference>
<comment type="similarity">
    <text evidence="2">Belongs to the aldolase class II family. AraD/FucA subfamily.</text>
</comment>
<comment type="caution">
    <text evidence="8">The sequence shown here is derived from an EMBL/GenBank/DDBJ whole genome shotgun (WGS) entry which is preliminary data.</text>
</comment>
<keyword evidence="5 8" id="KW-0456">Lyase</keyword>
<protein>
    <submittedName>
        <fullName evidence="8">Aldolase</fullName>
        <ecNumber evidence="8">4.1.2.-</ecNumber>
    </submittedName>
</protein>
<dbReference type="SMART" id="SM01007">
    <property type="entry name" value="Aldolase_II"/>
    <property type="match status" value="1"/>
</dbReference>
<dbReference type="InterPro" id="IPR001303">
    <property type="entry name" value="Aldolase_II/adducin_N"/>
</dbReference>
<comment type="cofactor">
    <cofactor evidence="1">
        <name>Zn(2+)</name>
        <dbReference type="ChEBI" id="CHEBI:29105"/>
    </cofactor>
</comment>
<keyword evidence="4" id="KW-0862">Zinc</keyword>
<accession>A0ABS6INR0</accession>
<organism evidence="8 9">
    <name type="scientific">Reyranella humidisoli</name>
    <dbReference type="NCBI Taxonomy" id="2849149"/>
    <lineage>
        <taxon>Bacteria</taxon>
        <taxon>Pseudomonadati</taxon>
        <taxon>Pseudomonadota</taxon>
        <taxon>Alphaproteobacteria</taxon>
        <taxon>Hyphomicrobiales</taxon>
        <taxon>Reyranellaceae</taxon>
        <taxon>Reyranella</taxon>
    </lineage>
</organism>
<keyword evidence="9" id="KW-1185">Reference proteome</keyword>
<feature type="domain" description="Class II aldolase/adducin N-terminal" evidence="7">
    <location>
        <begin position="10"/>
        <end position="191"/>
    </location>
</feature>
<sequence length="215" mass="22941">MSTAETKMREQICALGAKLAARGLCPGTSGNISARVADGWLMTPTNSSLGELEPGQLSKIDLSGKHVAGDPPTKEALLHRSVYDVRPKDGAIVHLHCTHAVAISCLDPSCHHNAETTLPPITPYFVMRVGKLPLVPYFKPGDPKLADAIRDYAKGHRAVLLANHGPVVAGTSLSAASASIEELEETAKLHLLLQGFKPRILSDAEVRDVEEAYPS</sequence>